<evidence type="ECO:0000313" key="3">
    <source>
        <dbReference type="Proteomes" id="UP001597233"/>
    </source>
</evidence>
<keyword evidence="1" id="KW-1133">Transmembrane helix</keyword>
<comment type="caution">
    <text evidence="2">The sequence shown here is derived from an EMBL/GenBank/DDBJ whole genome shotgun (WGS) entry which is preliminary data.</text>
</comment>
<gene>
    <name evidence="2" type="ORF">ACFSC9_00660</name>
</gene>
<keyword evidence="1" id="KW-0472">Membrane</keyword>
<name>A0ABW4RCR4_9BACL</name>
<keyword evidence="1" id="KW-0812">Transmembrane</keyword>
<dbReference type="Proteomes" id="UP001597233">
    <property type="component" value="Unassembled WGS sequence"/>
</dbReference>
<dbReference type="PANTHER" id="PTHR35337">
    <property type="entry name" value="SLR1478 PROTEIN"/>
    <property type="match status" value="1"/>
</dbReference>
<evidence type="ECO:0000313" key="2">
    <source>
        <dbReference type="EMBL" id="MFD1884032.1"/>
    </source>
</evidence>
<keyword evidence="3" id="KW-1185">Reference proteome</keyword>
<accession>A0ABW4RCR4</accession>
<organism evidence="2 3">
    <name type="scientific">Paenibacillus wenxiniae</name>
    <dbReference type="NCBI Taxonomy" id="1636843"/>
    <lineage>
        <taxon>Bacteria</taxon>
        <taxon>Bacillati</taxon>
        <taxon>Bacillota</taxon>
        <taxon>Bacilli</taxon>
        <taxon>Bacillales</taxon>
        <taxon>Paenibacillaceae</taxon>
        <taxon>Paenibacillus</taxon>
    </lineage>
</organism>
<reference evidence="3" key="1">
    <citation type="journal article" date="2019" name="Int. J. Syst. Evol. Microbiol.">
        <title>The Global Catalogue of Microorganisms (GCM) 10K type strain sequencing project: providing services to taxonomists for standard genome sequencing and annotation.</title>
        <authorList>
            <consortium name="The Broad Institute Genomics Platform"/>
            <consortium name="The Broad Institute Genome Sequencing Center for Infectious Disease"/>
            <person name="Wu L."/>
            <person name="Ma J."/>
        </authorList>
    </citation>
    <scope>NUCLEOTIDE SEQUENCE [LARGE SCALE GENOMIC DNA]</scope>
    <source>
        <strain evidence="3">CCUG 54950</strain>
    </source>
</reference>
<feature type="transmembrane region" description="Helical" evidence="1">
    <location>
        <begin position="173"/>
        <end position="194"/>
    </location>
</feature>
<dbReference type="EMBL" id="JBHUEH010000004">
    <property type="protein sequence ID" value="MFD1884032.1"/>
    <property type="molecule type" value="Genomic_DNA"/>
</dbReference>
<dbReference type="Pfam" id="PF01944">
    <property type="entry name" value="SpoIIM"/>
    <property type="match status" value="1"/>
</dbReference>
<dbReference type="RefSeq" id="WP_347327021.1">
    <property type="nucleotide sequence ID" value="NZ_JBCGUH010000019.1"/>
</dbReference>
<feature type="transmembrane region" description="Helical" evidence="1">
    <location>
        <begin position="126"/>
        <end position="145"/>
    </location>
</feature>
<feature type="transmembrane region" description="Helical" evidence="1">
    <location>
        <begin position="16"/>
        <end position="36"/>
    </location>
</feature>
<dbReference type="InterPro" id="IPR002798">
    <property type="entry name" value="SpoIIM-like"/>
</dbReference>
<feature type="transmembrane region" description="Helical" evidence="1">
    <location>
        <begin position="80"/>
        <end position="106"/>
    </location>
</feature>
<dbReference type="PANTHER" id="PTHR35337:SF1">
    <property type="entry name" value="SLR1478 PROTEIN"/>
    <property type="match status" value="1"/>
</dbReference>
<protein>
    <submittedName>
        <fullName evidence="2">Stage II sporulation protein M</fullName>
    </submittedName>
</protein>
<evidence type="ECO:0000256" key="1">
    <source>
        <dbReference type="SAM" id="Phobius"/>
    </source>
</evidence>
<proteinExistence type="predicted"/>
<sequence>MLSFRTFWYDLKQNRSMLVVATILFVFGVIAGIIWSEPLGNYLTSQLEQLRSVSNQLKQGGNVQMNYFLFIFFNNAVKSILVLLFGFFIGIIPAFFLVMNGMIIGYLLHASSLQGANVTELIVKGLLPHGIIEIPAIIIASAYGLKFGKLMLDTITTWNKSGRQRLQSERRSFLRSIIPASVWIVILLFVAAIIESTFTYWLMS</sequence>